<organism evidence="2 3">
    <name type="scientific">Trametes cubensis</name>
    <dbReference type="NCBI Taxonomy" id="1111947"/>
    <lineage>
        <taxon>Eukaryota</taxon>
        <taxon>Fungi</taxon>
        <taxon>Dikarya</taxon>
        <taxon>Basidiomycota</taxon>
        <taxon>Agaricomycotina</taxon>
        <taxon>Agaricomycetes</taxon>
        <taxon>Polyporales</taxon>
        <taxon>Polyporaceae</taxon>
        <taxon>Trametes</taxon>
    </lineage>
</organism>
<accession>A0AAD7U300</accession>
<reference evidence="2" key="1">
    <citation type="submission" date="2022-11" db="EMBL/GenBank/DDBJ databases">
        <title>Genome Sequence of Cubamyces cubensis.</title>
        <authorList>
            <person name="Buettner E."/>
        </authorList>
    </citation>
    <scope>NUCLEOTIDE SEQUENCE</scope>
    <source>
        <strain evidence="2">MPL-01</strain>
    </source>
</reference>
<feature type="region of interest" description="Disordered" evidence="1">
    <location>
        <begin position="128"/>
        <end position="157"/>
    </location>
</feature>
<dbReference type="Proteomes" id="UP001215151">
    <property type="component" value="Unassembled WGS sequence"/>
</dbReference>
<evidence type="ECO:0000256" key="1">
    <source>
        <dbReference type="SAM" id="MobiDB-lite"/>
    </source>
</evidence>
<proteinExistence type="predicted"/>
<keyword evidence="3" id="KW-1185">Reference proteome</keyword>
<gene>
    <name evidence="2" type="ORF">ONZ51_g570</name>
</gene>
<dbReference type="EMBL" id="JAPEVG010000007">
    <property type="protein sequence ID" value="KAJ8501419.1"/>
    <property type="molecule type" value="Genomic_DNA"/>
</dbReference>
<protein>
    <submittedName>
        <fullName evidence="2">Uncharacterized protein</fullName>
    </submittedName>
</protein>
<sequence length="205" mass="21862">MLERMIPGAARARSVRRAQAGASFAGLVVEAQQGRRNLRVLEASIDGASWPKILDGETRLGTAVPIVCSSLQRALGIDVGSLQRLVAVTVVLFPSERQSDSDLASALPIPPSIVLPPNRLGHSLLQQTAPQQVSPQYGDHHPPTTAHPLPSSHPTRRAPLLIQEGPSRTTGIPDLISSLWNLSSLRQPLLAPRPPAFARPPAVTP</sequence>
<evidence type="ECO:0000313" key="3">
    <source>
        <dbReference type="Proteomes" id="UP001215151"/>
    </source>
</evidence>
<dbReference type="AlphaFoldDB" id="A0AAD7U300"/>
<comment type="caution">
    <text evidence="2">The sequence shown here is derived from an EMBL/GenBank/DDBJ whole genome shotgun (WGS) entry which is preliminary data.</text>
</comment>
<evidence type="ECO:0000313" key="2">
    <source>
        <dbReference type="EMBL" id="KAJ8501419.1"/>
    </source>
</evidence>
<name>A0AAD7U300_9APHY</name>